<sequence>MSGAGEHTDILSVADVVRERWKVSRKIGGGGFGEIYEVLDQLSQATVALKVESAQQPKQVLKMEVAVLKKLQGKDHVCRFVGCGRNDRFNYVVMELQGRNLADLRRTMTRGIFSVSTTLRLGKQILEAIESIHSVGFLHRDIKPSNFAMGRLASTCRCCYMLDFGLARQFTNSSMEVRPPRPVAGFRGTVRYASINAHKNKEMGRHDDLWSLFYMLVEFMVGQLPWRKIKDKEQVGNLKDTYDHRLMLKHLPTEFSTFLDHILTLDYFTKPDYQLLMSVFESAMKSHNVLENDAYDWEKCDSEDMLTITAAATTAQQLTRLTPAYLGMANASVLPGELQRENTEDVLQGERLSDADNCPPIPTPTTPGGDVWEEMDRNRNHKHAQPMIRKVVSEDEHSQNQGNQSPNTGSMQSSPRRVRSETMFLDRAAPLLRRMRHSQSLAFEKRLAPEPKPTIERFLEAYLGKQRPVLSQVGEKSLTGRGQTPSCNEEHSATATPDPEEGAASSGFVAVNLSPVPQEGDSQEWVMLELEQGSGSGGTKPPGEAPKEEKPGTHTPAETDNQSSEPQDGQSTAVPSSPVLSQMSMPGTWLLGHRRLPGMLGQMPSVIMGRPQMDQSSSCGPQSPVQEKSDAIPLEAPSRRSDKASEEILKDGDRLELAPVPIPAKGPAAHLTNDRDPESDSGLPDRSSEPNQQPQADTAGGAMESTVTVSSSPPPALLRQRDSPLSPRLSRIPVRDASALLDSPSRDLHMERRHRWSSPVPGSPTHSPSPSLSCDNLPSALPRDRLPSERGSRSDLVGEDPLSLSSSSGSKSKIPRPVSATFIPEQLTSRFLPRPPPGKPPIRPCVDNRRRRLRVRASSTSDADFLASLTQLMQDRSGMLFSPPPRPRSSSSSLQRSLSSSPSRQELRDGGALQGRSRSPSSFSSSPPARHTHPQDRSGPCQWGHSSRGRGLIHEGKGSGKIYKTSAPPDVDVKLFSTSFVDLRKLPQQRTDFRSHLERTIGRDVIYVAEHGRLSSSSLSPPDVAMNAFHECHACKESSMGLNEYAQHISTAQHKARLKNLMCRNVKTVSVEKSLGPKTVKQIMKRNKLLKKVEREAKLADQKHLGVPQGVPKKHTVVSKVGKPDISKQVNTSRLKQMWGTHQQGSNNAVFQNKENKVSSLQRTPQQRESAPQNQSGRFACMYGEPSGRVWHQPYAKAQFTQSAPQLRYNHNFSYYNQCSDIPIRRPHNTQEGFTNVPEHIKWPASSQHDHYNKQYGSAADFTSDHLPQRGAIIFDHSQSKSTGSSESRQESRAQPASASVAPIRDADVSSMLRQIRRALGLREPCRADREARRQNSETGVQSVNQAGTKKGQPTGASFKNSAKEAAHHITSAATTPVQSSLVSSAAPSSHSGVHPSSSTSAEPNKTQGTDEHCESSSSFASDSNETPNNRERGSQVALDSPTSLSRFAGKTASSEPNLNIARRVRIAHVPGKGRKEAGLKPTVNKLLSLSGTKSKLSWREMNEEMRRKRQEKVKGMPRFGIELPKKSSAQAEDLPLTEGFHWESLPGSPLVDNWTGLPPLPPPHQDTTDNDSQTEIHSDSQIQEQPGQAPQDCHSETVAAASLKVEPNWEDESGDLRDHSAKKRKPEEEVTQEKETKGKKKKTKSNKDQDQMDQLLAVSLREDELSHSLQDLDQSLVQARNVLQATYTEVQRLLLVRQQYTAEVNSLRTKRIEILQGMQGAAAVQPKLSPLPSTSAFPTSSSQPIPPTNPASSISQPYPGPLPTNPASSISQPYPAPLALPIKPVKKETCQPPPVSCNPDISQVIPLFPPNLLSPLLLTSPHLAAPTTVASLKQLCSASANPSPESPAKQQEQATRESLKDCVKTAMLAREEADSDPEEEMGRNLCPASEKPASSFVPERDQNGDDGGNESDSSVKMMEPSNPVIIDIDKSDNEETVSTVSVQQEPPQKSVSMELSSVSTQVLPQNDAERKFQPMQPVKNANDPPECVEAVDDEEPSLGAFPNHTGPVHGLQVHKGLLYTCSGDNTARAYSLTSRECQAVFTGHTHKINCLLVSSIPNMSDRLYTGSSDQTIRCHSIKSQKCLDQVSLSDRVLCLHAAWNILFAGLANGSVASFDLKTLKQVDVFECHGPRGVSCLGTAQEGARRVLLVGSYDSTISVRDAKSGLLLRSLEGHTKTVLCMKVVNDLVFSGSSDMSVHAHNIHTGELIRIYKGHSHAVTSIVILGKVMVTACLDKLVRVYELQSHDRMQVYGGHSDMVMCMAIHKSVIYTGCYDGSVQATKLNLMKNYRCWWQSCTLIFGLAEHLVEHLVKDHTNPNLQAVKCRWRRCSSFFATQHLIRQELPEHMQKHVEKDSEVQP</sequence>
<gene>
    <name evidence="1" type="ORF">E3U43_017719</name>
</gene>
<evidence type="ECO:0000313" key="2">
    <source>
        <dbReference type="Proteomes" id="UP000793456"/>
    </source>
</evidence>
<organism evidence="1 2">
    <name type="scientific">Larimichthys crocea</name>
    <name type="common">Large yellow croaker</name>
    <name type="synonym">Pseudosciaena crocea</name>
    <dbReference type="NCBI Taxonomy" id="215358"/>
    <lineage>
        <taxon>Eukaryota</taxon>
        <taxon>Metazoa</taxon>
        <taxon>Chordata</taxon>
        <taxon>Craniata</taxon>
        <taxon>Vertebrata</taxon>
        <taxon>Euteleostomi</taxon>
        <taxon>Actinopterygii</taxon>
        <taxon>Neopterygii</taxon>
        <taxon>Teleostei</taxon>
        <taxon>Neoteleostei</taxon>
        <taxon>Acanthomorphata</taxon>
        <taxon>Eupercaria</taxon>
        <taxon>Sciaenidae</taxon>
        <taxon>Larimichthys</taxon>
    </lineage>
</organism>
<name>A0ACD3QZV6_LARCR</name>
<dbReference type="EMBL" id="CM011685">
    <property type="protein sequence ID" value="TMS12761.1"/>
    <property type="molecule type" value="Genomic_DNA"/>
</dbReference>
<protein>
    <submittedName>
        <fullName evidence="1">Uncharacterized protein</fullName>
    </submittedName>
</protein>
<dbReference type="Proteomes" id="UP000793456">
    <property type="component" value="Chromosome XII"/>
</dbReference>
<keyword evidence="2" id="KW-1185">Reference proteome</keyword>
<reference evidence="1" key="1">
    <citation type="submission" date="2018-11" db="EMBL/GenBank/DDBJ databases">
        <title>The sequence and de novo assembly of Larimichthys crocea genome using PacBio and Hi-C technologies.</title>
        <authorList>
            <person name="Xu P."/>
            <person name="Chen B."/>
            <person name="Zhou Z."/>
            <person name="Ke Q."/>
            <person name="Wu Y."/>
            <person name="Bai H."/>
            <person name="Pu F."/>
        </authorList>
    </citation>
    <scope>NUCLEOTIDE SEQUENCE</scope>
    <source>
        <tissue evidence="1">Muscle</tissue>
    </source>
</reference>
<comment type="caution">
    <text evidence="1">The sequence shown here is derived from an EMBL/GenBank/DDBJ whole genome shotgun (WGS) entry which is preliminary data.</text>
</comment>
<accession>A0ACD3QZV6</accession>
<proteinExistence type="predicted"/>
<evidence type="ECO:0000313" key="1">
    <source>
        <dbReference type="EMBL" id="TMS12761.1"/>
    </source>
</evidence>